<sequence>MYYMLAEKSGLYLGIRYDVNGKREFFETREFSKAFKTQDLKTLKWFSDKYQNKNNEWGEGLF</sequence>
<protein>
    <submittedName>
        <fullName evidence="1">Uncharacterized protein</fullName>
    </submittedName>
</protein>
<name>A0A8S5LL19_9CAUD</name>
<dbReference type="EMBL" id="BK015867">
    <property type="protein sequence ID" value="DAD70535.1"/>
    <property type="molecule type" value="Genomic_DNA"/>
</dbReference>
<accession>A0A8S5LL19</accession>
<reference evidence="1" key="1">
    <citation type="journal article" date="2021" name="Proc. Natl. Acad. Sci. U.S.A.">
        <title>A Catalog of Tens of Thousands of Viruses from Human Metagenomes Reveals Hidden Associations with Chronic Diseases.</title>
        <authorList>
            <person name="Tisza M.J."/>
            <person name="Buck C.B."/>
        </authorList>
    </citation>
    <scope>NUCLEOTIDE SEQUENCE</scope>
    <source>
        <strain evidence="1">CtcPV5</strain>
    </source>
</reference>
<evidence type="ECO:0000313" key="1">
    <source>
        <dbReference type="EMBL" id="DAD70535.1"/>
    </source>
</evidence>
<proteinExistence type="predicted"/>
<organism evidence="1">
    <name type="scientific">Siphoviridae sp. ctcPV5</name>
    <dbReference type="NCBI Taxonomy" id="2827582"/>
    <lineage>
        <taxon>Viruses</taxon>
        <taxon>Duplodnaviria</taxon>
        <taxon>Heunggongvirae</taxon>
        <taxon>Uroviricota</taxon>
        <taxon>Caudoviricetes</taxon>
    </lineage>
</organism>